<dbReference type="EMBL" id="JAAMOZ010000001">
    <property type="protein sequence ID" value="NIH56868.1"/>
    <property type="molecule type" value="Genomic_DNA"/>
</dbReference>
<gene>
    <name evidence="1" type="ORF">FB473_001513</name>
</gene>
<dbReference type="InterPro" id="IPR009351">
    <property type="entry name" value="AlkZ-like"/>
</dbReference>
<dbReference type="PANTHER" id="PTHR30528">
    <property type="entry name" value="CYTOPLASMIC PROTEIN"/>
    <property type="match status" value="1"/>
</dbReference>
<dbReference type="RefSeq" id="WP_341770067.1">
    <property type="nucleotide sequence ID" value="NZ_BAAAOO010000015.1"/>
</dbReference>
<dbReference type="Proteomes" id="UP000749311">
    <property type="component" value="Unassembled WGS sequence"/>
</dbReference>
<accession>A0ABX0SEN7</accession>
<organism evidence="1 2">
    <name type="scientific">Brooklawnia cerclae</name>
    <dbReference type="NCBI Taxonomy" id="349934"/>
    <lineage>
        <taxon>Bacteria</taxon>
        <taxon>Bacillati</taxon>
        <taxon>Actinomycetota</taxon>
        <taxon>Actinomycetes</taxon>
        <taxon>Propionibacteriales</taxon>
        <taxon>Propionibacteriaceae</taxon>
        <taxon>Brooklawnia</taxon>
    </lineage>
</organism>
<dbReference type="PANTHER" id="PTHR30528:SF0">
    <property type="entry name" value="CYTOPLASMIC PROTEIN"/>
    <property type="match status" value="1"/>
</dbReference>
<comment type="caution">
    <text evidence="1">The sequence shown here is derived from an EMBL/GenBank/DDBJ whole genome shotgun (WGS) entry which is preliminary data.</text>
</comment>
<evidence type="ECO:0000313" key="2">
    <source>
        <dbReference type="Proteomes" id="UP000749311"/>
    </source>
</evidence>
<protein>
    <recommendedName>
        <fullName evidence="3">Winged helix-turn-helix domain-containing protein</fullName>
    </recommendedName>
</protein>
<dbReference type="Pfam" id="PF06224">
    <property type="entry name" value="AlkZ-like"/>
    <property type="match status" value="1"/>
</dbReference>
<keyword evidence="2" id="KW-1185">Reference proteome</keyword>
<evidence type="ECO:0000313" key="1">
    <source>
        <dbReference type="EMBL" id="NIH56868.1"/>
    </source>
</evidence>
<sequence length="399" mass="45696">MRTISTPVARRIALAAQGFGRPRLQREAGIRDLQRLIDTLGQFQMDTINVVARAHYLPAYSRLGPYDTAVLDRCSQRSPRRLFEYWGHAASLIDVRLQPALRFRMDRADSEAWGGMRRIAFEQPELVARVREEVMARGPIVAREIDHDEQRRRDNWGWNWSSVKTALEWLFWCGEITPAYRNSQFERAFDLPGRVLPRDVLETPTPLPADAVRMLVARSARALGVGTLACFADYFRLTRAQTAQAVAELEDAGELEQVQVECWRQSAWLWHEARAPRRVPARALLAPFDSMVFERGRLRSLFGFDYAIEIYVPEHKRHYGYYVYPFLLGDRFVARVDLKADRGAGVLRVRSAWREPDTDAQVVARELGDELRTMADWLGLDDIVVEPRGDLAGALSSLV</sequence>
<evidence type="ECO:0008006" key="3">
    <source>
        <dbReference type="Google" id="ProtNLM"/>
    </source>
</evidence>
<reference evidence="1 2" key="1">
    <citation type="submission" date="2020-02" db="EMBL/GenBank/DDBJ databases">
        <title>Sequencing the genomes of 1000 actinobacteria strains.</title>
        <authorList>
            <person name="Klenk H.-P."/>
        </authorList>
    </citation>
    <scope>NUCLEOTIDE SEQUENCE [LARGE SCALE GENOMIC DNA]</scope>
    <source>
        <strain evidence="1 2">DSM 19609</strain>
    </source>
</reference>
<name>A0ABX0SEN7_9ACTN</name>
<proteinExistence type="predicted"/>